<dbReference type="RefSeq" id="WP_310655691.1">
    <property type="nucleotide sequence ID" value="NZ_JAPMLA010000004.1"/>
</dbReference>
<dbReference type="EMBL" id="JAPMLE010000001">
    <property type="protein sequence ID" value="MDR8525597.1"/>
    <property type="molecule type" value="Genomic_DNA"/>
</dbReference>
<dbReference type="InterPro" id="IPR058649">
    <property type="entry name" value="CzcB_C"/>
</dbReference>
<evidence type="ECO:0000259" key="11">
    <source>
        <dbReference type="Pfam" id="PF25975"/>
    </source>
</evidence>
<feature type="chain" id="PRO_5043925423" evidence="6">
    <location>
        <begin position="22"/>
        <end position="654"/>
    </location>
</feature>
<feature type="domain" description="Heavy metal binding" evidence="7">
    <location>
        <begin position="142"/>
        <end position="167"/>
    </location>
</feature>
<dbReference type="Pfam" id="PF19335">
    <property type="entry name" value="HMBD"/>
    <property type="match status" value="5"/>
</dbReference>
<evidence type="ECO:0000313" key="15">
    <source>
        <dbReference type="Proteomes" id="UP001271263"/>
    </source>
</evidence>
<organism evidence="12 14">
    <name type="scientific">Shewanella fidelis</name>
    <dbReference type="NCBI Taxonomy" id="173509"/>
    <lineage>
        <taxon>Bacteria</taxon>
        <taxon>Pseudomonadati</taxon>
        <taxon>Pseudomonadota</taxon>
        <taxon>Gammaproteobacteria</taxon>
        <taxon>Alteromonadales</taxon>
        <taxon>Shewanellaceae</taxon>
        <taxon>Shewanella</taxon>
    </lineage>
</organism>
<dbReference type="InterPro" id="IPR058792">
    <property type="entry name" value="Beta-barrel_RND_2"/>
</dbReference>
<keyword evidence="15" id="KW-1185">Reference proteome</keyword>
<dbReference type="Gene3D" id="2.40.30.170">
    <property type="match status" value="1"/>
</dbReference>
<evidence type="ECO:0000313" key="12">
    <source>
        <dbReference type="EMBL" id="MDR8525597.1"/>
    </source>
</evidence>
<evidence type="ECO:0000256" key="6">
    <source>
        <dbReference type="SAM" id="SignalP"/>
    </source>
</evidence>
<evidence type="ECO:0000313" key="14">
    <source>
        <dbReference type="Proteomes" id="UP001259340"/>
    </source>
</evidence>
<feature type="compositionally biased region" description="Polar residues" evidence="5">
    <location>
        <begin position="223"/>
        <end position="233"/>
    </location>
</feature>
<dbReference type="Pfam" id="PF25954">
    <property type="entry name" value="Beta-barrel_RND_2"/>
    <property type="match status" value="1"/>
</dbReference>
<reference evidence="13 15" key="1">
    <citation type="journal article" date="2022" name="bioRxiv">
        <title>Prophages regulate Shewanella fidelis 3313 motility and biofilm formation: implications for gut colonization dynamics in Ciona robusta.</title>
        <authorList>
            <person name="Natarajan O."/>
            <person name="Gibboney S.L."/>
            <person name="Young M.N."/>
            <person name="Lim S.J."/>
            <person name="Pluta N."/>
            <person name="Atkinson C.G."/>
            <person name="Leigh B.A."/>
            <person name="Liberti A."/>
            <person name="Kees E.D."/>
            <person name="Breitbart M."/>
            <person name="Gralnick J.A."/>
            <person name="Dishaw L.J."/>
        </authorList>
    </citation>
    <scope>NUCLEOTIDE SEQUENCE [LARGE SCALE GENOMIC DNA]</scope>
    <source>
        <strain evidence="13 15">JG4066</strain>
    </source>
</reference>
<dbReference type="AlphaFoldDB" id="A0AAW8NS55"/>
<feature type="domain" description="Heavy metal binding" evidence="7">
    <location>
        <begin position="94"/>
        <end position="119"/>
    </location>
</feature>
<dbReference type="EMBL" id="JAPMLD010000006">
    <property type="protein sequence ID" value="MDW4825358.1"/>
    <property type="molecule type" value="Genomic_DNA"/>
</dbReference>
<evidence type="ECO:0000256" key="2">
    <source>
        <dbReference type="ARBA" id="ARBA00022448"/>
    </source>
</evidence>
<dbReference type="Gene3D" id="2.40.420.20">
    <property type="match status" value="1"/>
</dbReference>
<name>A0AAW8NS55_9GAMM</name>
<evidence type="ECO:0000256" key="3">
    <source>
        <dbReference type="ARBA" id="ARBA00022729"/>
    </source>
</evidence>
<comment type="caution">
    <text evidence="12">The sequence shown here is derived from an EMBL/GenBank/DDBJ whole genome shotgun (WGS) entry which is preliminary data.</text>
</comment>
<dbReference type="PANTHER" id="PTHR30097">
    <property type="entry name" value="CATION EFFLUX SYSTEM PROTEIN CUSB"/>
    <property type="match status" value="1"/>
</dbReference>
<feature type="domain" description="CusB-like barrel-sandwich hybrid" evidence="9">
    <location>
        <begin position="358"/>
        <end position="476"/>
    </location>
</feature>
<proteinExistence type="inferred from homology"/>
<dbReference type="FunFam" id="2.40.420.20:FF:000003">
    <property type="entry name" value="Cation efflux system protein cusB"/>
    <property type="match status" value="1"/>
</dbReference>
<evidence type="ECO:0000259" key="7">
    <source>
        <dbReference type="Pfam" id="PF19335"/>
    </source>
</evidence>
<keyword evidence="2" id="KW-0813">Transport</keyword>
<gene>
    <name evidence="12" type="ORF">OS133_18440</name>
    <name evidence="13" type="ORF">OS134_14910</name>
</gene>
<evidence type="ECO:0000259" key="8">
    <source>
        <dbReference type="Pfam" id="PF25869"/>
    </source>
</evidence>
<evidence type="ECO:0000256" key="4">
    <source>
        <dbReference type="ARBA" id="ARBA00023065"/>
    </source>
</evidence>
<feature type="signal peptide" evidence="6">
    <location>
        <begin position="1"/>
        <end position="21"/>
    </location>
</feature>
<feature type="domain" description="Heavy metal binding" evidence="7">
    <location>
        <begin position="277"/>
        <end position="304"/>
    </location>
</feature>
<evidence type="ECO:0000256" key="5">
    <source>
        <dbReference type="SAM" id="MobiDB-lite"/>
    </source>
</evidence>
<dbReference type="GO" id="GO:0060003">
    <property type="term" value="P:copper ion export"/>
    <property type="evidence" value="ECO:0007669"/>
    <property type="project" value="TreeGrafter"/>
</dbReference>
<feature type="domain" description="Heavy metal binding" evidence="7">
    <location>
        <begin position="190"/>
        <end position="216"/>
    </location>
</feature>
<dbReference type="InterPro" id="IPR058790">
    <property type="entry name" value="BSH_CusB"/>
</dbReference>
<comment type="similarity">
    <text evidence="1">Belongs to the membrane fusion protein (MFP) (TC 8.A.1) family.</text>
</comment>
<dbReference type="SUPFAM" id="SSF111369">
    <property type="entry name" value="HlyD-like secretion proteins"/>
    <property type="match status" value="1"/>
</dbReference>
<dbReference type="Proteomes" id="UP001259340">
    <property type="component" value="Unassembled WGS sequence"/>
</dbReference>
<dbReference type="InterPro" id="IPR058791">
    <property type="entry name" value="3HB_CusB"/>
</dbReference>
<dbReference type="GO" id="GO:0022857">
    <property type="term" value="F:transmembrane transporter activity"/>
    <property type="evidence" value="ECO:0007669"/>
    <property type="project" value="InterPro"/>
</dbReference>
<feature type="domain" description="Heavy metal binding" evidence="7">
    <location>
        <begin position="46"/>
        <end position="71"/>
    </location>
</feature>
<dbReference type="InterPro" id="IPR051909">
    <property type="entry name" value="MFP_Cation_Efflux"/>
</dbReference>
<feature type="region of interest" description="Disordered" evidence="5">
    <location>
        <begin position="634"/>
        <end position="654"/>
    </location>
</feature>
<dbReference type="Pfam" id="PF25869">
    <property type="entry name" value="3HB_CusB"/>
    <property type="match status" value="1"/>
</dbReference>
<dbReference type="FunFam" id="2.40.30.170:FF:000010">
    <property type="entry name" value="Efflux RND transporter periplasmic adaptor subunit"/>
    <property type="match status" value="1"/>
</dbReference>
<evidence type="ECO:0000313" key="13">
    <source>
        <dbReference type="EMBL" id="MDW4825358.1"/>
    </source>
</evidence>
<dbReference type="PANTHER" id="PTHR30097:SF15">
    <property type="entry name" value="CATION EFFLUX SYSTEM PROTEIN CUSB"/>
    <property type="match status" value="1"/>
</dbReference>
<dbReference type="Pfam" id="PF25975">
    <property type="entry name" value="CzcB_C"/>
    <property type="match status" value="1"/>
</dbReference>
<feature type="domain" description="CusB-like three alpha-helical bundle" evidence="8">
    <location>
        <begin position="390"/>
        <end position="442"/>
    </location>
</feature>
<dbReference type="Proteomes" id="UP001271263">
    <property type="component" value="Unassembled WGS sequence"/>
</dbReference>
<dbReference type="GO" id="GO:0046914">
    <property type="term" value="F:transition metal ion binding"/>
    <property type="evidence" value="ECO:0007669"/>
    <property type="project" value="TreeGrafter"/>
</dbReference>
<keyword evidence="3 6" id="KW-0732">Signal</keyword>
<feature type="region of interest" description="Disordered" evidence="5">
    <location>
        <begin position="221"/>
        <end position="252"/>
    </location>
</feature>
<dbReference type="NCBIfam" id="TIGR01730">
    <property type="entry name" value="RND_mfp"/>
    <property type="match status" value="1"/>
</dbReference>
<dbReference type="GO" id="GO:0015679">
    <property type="term" value="P:plasma membrane copper ion transport"/>
    <property type="evidence" value="ECO:0007669"/>
    <property type="project" value="TreeGrafter"/>
</dbReference>
<dbReference type="InterPro" id="IPR006143">
    <property type="entry name" value="RND_pump_MFP"/>
</dbReference>
<reference evidence="12" key="2">
    <citation type="submission" date="2022-11" db="EMBL/GenBank/DDBJ databases">
        <title>Prophages regulate Shewanella fidelis motility and biofilm formation: implications for gut colonization dynamics in Ciona robusta.</title>
        <authorList>
            <person name="Natarajan O."/>
            <person name="Gibboney S.L."/>
            <person name="Young M.N."/>
            <person name="Lim S.J."/>
            <person name="Pluta N."/>
            <person name="Atkinson C.G.F."/>
            <person name="Leigh B.A."/>
            <person name="Liberti A."/>
            <person name="Kees E."/>
            <person name="Breitbart M."/>
            <person name="Gralnick J."/>
            <person name="Dishaw L.J."/>
        </authorList>
    </citation>
    <scope>NUCLEOTIDE SEQUENCE</scope>
    <source>
        <strain evidence="12">3313</strain>
    </source>
</reference>
<dbReference type="GO" id="GO:0030288">
    <property type="term" value="C:outer membrane-bounded periplasmic space"/>
    <property type="evidence" value="ECO:0007669"/>
    <property type="project" value="TreeGrafter"/>
</dbReference>
<evidence type="ECO:0000259" key="9">
    <source>
        <dbReference type="Pfam" id="PF25919"/>
    </source>
</evidence>
<dbReference type="Gene3D" id="2.40.50.100">
    <property type="match status" value="1"/>
</dbReference>
<protein>
    <submittedName>
        <fullName evidence="12">Efflux RND transporter periplasmic adaptor subunit</fullName>
    </submittedName>
</protein>
<evidence type="ECO:0000256" key="1">
    <source>
        <dbReference type="ARBA" id="ARBA00009477"/>
    </source>
</evidence>
<keyword evidence="4" id="KW-0406">Ion transport</keyword>
<dbReference type="Pfam" id="PF25919">
    <property type="entry name" value="BSH_CusB"/>
    <property type="match status" value="1"/>
</dbReference>
<feature type="domain" description="CusB-like beta-barrel" evidence="10">
    <location>
        <begin position="481"/>
        <end position="555"/>
    </location>
</feature>
<dbReference type="Gene3D" id="6.10.140.730">
    <property type="match status" value="1"/>
</dbReference>
<feature type="compositionally biased region" description="Low complexity" evidence="5">
    <location>
        <begin position="638"/>
        <end position="648"/>
    </location>
</feature>
<sequence>MSLFKSKVASPLICALTLTMAVTPQLSYSQSAETKQHAHAHQHESKYYCPMHPEVTSHEPGRCPECKMFLVSDQKDTDDQETGNKPIDNAAVANYYCPMHPEVTSHKPGRCPECKMFLVSVQKDTDDQETGNKPIDNAAVANYYCPMHPEVTSHEPGRCPECKMFLVSDQKDTDDQETGNKPIDNAAVANYYCPMHPEVTSHEPGRCPECKMFLVKEEEEETANNQVQALSAHSTDEHAGHNHGAQSATSDTADSILSQPKPELIPAAKNTDDGGVKYVCPMHPHVVSDVPSSCPICGMDLEKVVVGGAAEEVVVGVSGGMQQALGMRSEQVNKGTLWKLVKTIGTVEYNENNIGHNHTRVNGWIETLMVHNVGQRVKKGQLLYELYSPELINAQDDYMQAMDYLSQDKGRGKDLLRKARLRLELLGVDSATIKQLERTGKTIYRVPFYAEQDGFVSKLTVRHGMYVQPGDTLFEIVDLTSVWVIADVFENEQSWLEVGRPVEVTSAAQGLFDLESNIDYIYPELDPVTRAMRVRIKLDNPGKVLKPGTLVDVKLFGGPKRDVLSVPTEALILTGRENRVVVQRDNNQFASVPVKVGMIAQGKAEIIEGLNQGDKVIVSGQFLLDSEASIQGSLQRLSGSNSSDDSSNAPHAHH</sequence>
<dbReference type="InterPro" id="IPR045800">
    <property type="entry name" value="HMBD"/>
</dbReference>
<feature type="domain" description="CzcB-like C-terminal circularly permuted SH3-like" evidence="11">
    <location>
        <begin position="565"/>
        <end position="624"/>
    </location>
</feature>
<evidence type="ECO:0000259" key="10">
    <source>
        <dbReference type="Pfam" id="PF25954"/>
    </source>
</evidence>
<dbReference type="GO" id="GO:0016020">
    <property type="term" value="C:membrane"/>
    <property type="evidence" value="ECO:0007669"/>
    <property type="project" value="InterPro"/>
</dbReference>
<accession>A0AAW8NS55</accession>